<dbReference type="InterPro" id="IPR002611">
    <property type="entry name" value="IstB_ATP-bd"/>
</dbReference>
<gene>
    <name evidence="2" type="ORF">I532_03770</name>
</gene>
<dbReference type="Gene3D" id="3.40.50.300">
    <property type="entry name" value="P-loop containing nucleotide triphosphate hydrolases"/>
    <property type="match status" value="1"/>
</dbReference>
<proteinExistence type="predicted"/>
<dbReference type="EMBL" id="APBN01000001">
    <property type="protein sequence ID" value="EMT54692.1"/>
    <property type="molecule type" value="Genomic_DNA"/>
</dbReference>
<comment type="caution">
    <text evidence="2">The sequence shown here is derived from an EMBL/GenBank/DDBJ whole genome shotgun (WGS) entry which is preliminary data.</text>
</comment>
<dbReference type="AlphaFoldDB" id="M8DMJ7"/>
<evidence type="ECO:0000313" key="2">
    <source>
        <dbReference type="EMBL" id="EMT54692.1"/>
    </source>
</evidence>
<dbReference type="RefSeq" id="WP_003386497.1">
    <property type="nucleotide sequence ID" value="NZ_APBN01000001.1"/>
</dbReference>
<accession>M8DMJ7</accession>
<protein>
    <submittedName>
        <fullName evidence="2">IS21 family transposase</fullName>
    </submittedName>
</protein>
<sequence>MILTINLDFANWTQVFEDEQMTAALVDRLTHRAHIFGMNGDSYRFKQSFKQS</sequence>
<reference evidence="2 3" key="1">
    <citation type="submission" date="2013-03" db="EMBL/GenBank/DDBJ databases">
        <title>Assembly of a new bacterial strain Brevibacillus borstelensis AK1.</title>
        <authorList>
            <person name="Rajan I."/>
            <person name="PoliReddy D."/>
            <person name="Sugumar T."/>
            <person name="Rathinam K."/>
            <person name="Alqarawi S."/>
            <person name="Khalil A.B."/>
            <person name="Sivakumar N."/>
        </authorList>
    </citation>
    <scope>NUCLEOTIDE SEQUENCE [LARGE SCALE GENOMIC DNA]</scope>
    <source>
        <strain evidence="2 3">AK1</strain>
    </source>
</reference>
<evidence type="ECO:0000259" key="1">
    <source>
        <dbReference type="Pfam" id="PF01695"/>
    </source>
</evidence>
<feature type="domain" description="IstB-like ATP-binding" evidence="1">
    <location>
        <begin position="1"/>
        <end position="49"/>
    </location>
</feature>
<keyword evidence="3" id="KW-1185">Reference proteome</keyword>
<dbReference type="GO" id="GO:0005524">
    <property type="term" value="F:ATP binding"/>
    <property type="evidence" value="ECO:0007669"/>
    <property type="project" value="InterPro"/>
</dbReference>
<evidence type="ECO:0000313" key="3">
    <source>
        <dbReference type="Proteomes" id="UP000012081"/>
    </source>
</evidence>
<dbReference type="Pfam" id="PF01695">
    <property type="entry name" value="IstB_IS21"/>
    <property type="match status" value="1"/>
</dbReference>
<organism evidence="2 3">
    <name type="scientific">Brevibacillus borstelensis AK1</name>
    <dbReference type="NCBI Taxonomy" id="1300222"/>
    <lineage>
        <taxon>Bacteria</taxon>
        <taxon>Bacillati</taxon>
        <taxon>Bacillota</taxon>
        <taxon>Bacilli</taxon>
        <taxon>Bacillales</taxon>
        <taxon>Paenibacillaceae</taxon>
        <taxon>Brevibacillus</taxon>
    </lineage>
</organism>
<dbReference type="InterPro" id="IPR027417">
    <property type="entry name" value="P-loop_NTPase"/>
</dbReference>
<dbReference type="STRING" id="1300222.I532_03770"/>
<name>M8DMJ7_9BACL</name>
<dbReference type="Proteomes" id="UP000012081">
    <property type="component" value="Unassembled WGS sequence"/>
</dbReference>